<feature type="region of interest" description="Disordered" evidence="1">
    <location>
        <begin position="92"/>
        <end position="114"/>
    </location>
</feature>
<dbReference type="EMBL" id="PGCI01000278">
    <property type="protein sequence ID" value="PLW31071.1"/>
    <property type="molecule type" value="Genomic_DNA"/>
</dbReference>
<sequence length="157" mass="17861">MFVYWNTPLPYYHLQVLEFYLYIVVDRFESSLASFLFGQISVCCDSLIFSNIHSASPQFEAGRYTYIPISSACINLFPRRILSKRYHHIPHQRLQSKSESTRIDKSDPSLSDTNHIPIGSLSSPCGTPIRVIDHPKSRSRSDTCRSKATATTLPGFD</sequence>
<name>A0A2N5TZZ9_9BASI</name>
<organism evidence="3 4">
    <name type="scientific">Puccinia coronata f. sp. avenae</name>
    <dbReference type="NCBI Taxonomy" id="200324"/>
    <lineage>
        <taxon>Eukaryota</taxon>
        <taxon>Fungi</taxon>
        <taxon>Dikarya</taxon>
        <taxon>Basidiomycota</taxon>
        <taxon>Pucciniomycotina</taxon>
        <taxon>Pucciniomycetes</taxon>
        <taxon>Pucciniales</taxon>
        <taxon>Pucciniaceae</taxon>
        <taxon>Puccinia</taxon>
    </lineage>
</organism>
<comment type="caution">
    <text evidence="3">The sequence shown here is derived from an EMBL/GenBank/DDBJ whole genome shotgun (WGS) entry which is preliminary data.</text>
</comment>
<protein>
    <submittedName>
        <fullName evidence="3">Uncharacterized protein</fullName>
    </submittedName>
</protein>
<dbReference type="EMBL" id="PGCI01000769">
    <property type="protein sequence ID" value="PLW16542.1"/>
    <property type="molecule type" value="Genomic_DNA"/>
</dbReference>
<evidence type="ECO:0000313" key="4">
    <source>
        <dbReference type="Proteomes" id="UP000235392"/>
    </source>
</evidence>
<feature type="region of interest" description="Disordered" evidence="1">
    <location>
        <begin position="134"/>
        <end position="157"/>
    </location>
</feature>
<dbReference type="Proteomes" id="UP000235392">
    <property type="component" value="Unassembled WGS sequence"/>
</dbReference>
<accession>A0A2N5TZZ9</accession>
<feature type="compositionally biased region" description="Polar residues" evidence="1">
    <location>
        <begin position="146"/>
        <end position="157"/>
    </location>
</feature>
<evidence type="ECO:0000313" key="3">
    <source>
        <dbReference type="EMBL" id="PLW31071.1"/>
    </source>
</evidence>
<proteinExistence type="predicted"/>
<evidence type="ECO:0000313" key="2">
    <source>
        <dbReference type="EMBL" id="PLW16542.1"/>
    </source>
</evidence>
<evidence type="ECO:0000256" key="1">
    <source>
        <dbReference type="SAM" id="MobiDB-lite"/>
    </source>
</evidence>
<feature type="compositionally biased region" description="Basic and acidic residues" evidence="1">
    <location>
        <begin position="134"/>
        <end position="145"/>
    </location>
</feature>
<reference evidence="3 4" key="1">
    <citation type="submission" date="2017-11" db="EMBL/GenBank/DDBJ databases">
        <title>De novo assembly and phasing of dikaryotic genomes from two isolates of Puccinia coronata f. sp. avenae, the causal agent of oat crown rust.</title>
        <authorList>
            <person name="Miller M.E."/>
            <person name="Zhang Y."/>
            <person name="Omidvar V."/>
            <person name="Sperschneider J."/>
            <person name="Schwessinger B."/>
            <person name="Raley C."/>
            <person name="Palmer J.M."/>
            <person name="Garnica D."/>
            <person name="Upadhyaya N."/>
            <person name="Rathjen J."/>
            <person name="Taylor J.M."/>
            <person name="Park R.F."/>
            <person name="Dodds P.N."/>
            <person name="Hirsch C.D."/>
            <person name="Kianian S.F."/>
            <person name="Figueroa M."/>
        </authorList>
    </citation>
    <scope>NUCLEOTIDE SEQUENCE [LARGE SCALE GENOMIC DNA]</scope>
    <source>
        <strain evidence="3">12SD80</strain>
    </source>
</reference>
<gene>
    <name evidence="3" type="ORF">PCASD_13543</name>
    <name evidence="2" type="ORF">PCASD_16890</name>
</gene>
<dbReference type="AlphaFoldDB" id="A0A2N5TZZ9"/>